<dbReference type="InterPro" id="IPR043708">
    <property type="entry name" value="DUF5648"/>
</dbReference>
<name>A0A174I3D2_PHOVU</name>
<dbReference type="AlphaFoldDB" id="A0A174I3D2"/>
<dbReference type="Proteomes" id="UP000095333">
    <property type="component" value="Unassembled WGS sequence"/>
</dbReference>
<evidence type="ECO:0000313" key="5">
    <source>
        <dbReference type="Proteomes" id="UP000095333"/>
    </source>
</evidence>
<dbReference type="Pfam" id="PF01823">
    <property type="entry name" value="MACPF"/>
    <property type="match status" value="1"/>
</dbReference>
<dbReference type="EMBL" id="JAJCQG010000004">
    <property type="protein sequence ID" value="MCB7279804.1"/>
    <property type="molecule type" value="Genomic_DNA"/>
</dbReference>
<dbReference type="RefSeq" id="WP_008781331.1">
    <property type="nucleotide sequence ID" value="NZ_CAJTAS010000044.1"/>
</dbReference>
<organism evidence="2 5">
    <name type="scientific">Phocaeicola vulgatus</name>
    <name type="common">Bacteroides vulgatus</name>
    <dbReference type="NCBI Taxonomy" id="821"/>
    <lineage>
        <taxon>Bacteria</taxon>
        <taxon>Pseudomonadati</taxon>
        <taxon>Bacteroidota</taxon>
        <taxon>Bacteroidia</taxon>
        <taxon>Bacteroidales</taxon>
        <taxon>Bacteroidaceae</taxon>
        <taxon>Phocaeicola</taxon>
    </lineage>
</organism>
<reference evidence="3" key="2">
    <citation type="submission" date="2021-10" db="EMBL/GenBank/DDBJ databases">
        <title>Collection of gut derived symbiotic bacterial strains cultured from healthy donors.</title>
        <authorList>
            <person name="Lin H."/>
            <person name="Littmann E."/>
            <person name="Kohout C."/>
            <person name="Pamer E.G."/>
        </authorList>
    </citation>
    <scope>NUCLEOTIDE SEQUENCE</scope>
    <source>
        <strain evidence="3">DFI.1.167</strain>
    </source>
</reference>
<evidence type="ECO:0000259" key="1">
    <source>
        <dbReference type="PROSITE" id="PS51412"/>
    </source>
</evidence>
<dbReference type="PROSITE" id="PS51257">
    <property type="entry name" value="PROKAR_LIPOPROTEIN"/>
    <property type="match status" value="1"/>
</dbReference>
<sequence>MKRTIFLFMITLMVSCKNDIPDVKENSHLLSTVESRAIAIHPKYNALGWGYDITGSQMSYRSVKAPVIDIYKFDSEKHNDIVINDPYQRTERAYYASDSEEYIKKIGANATLGYNDTLKLTGTITNNFDKISYSKQYSWASLEKLNTLRHVHLDQSVSVLRGYLTSEFVKDLDMYSDIELIQKYGTHILTDISIGGKLSLLYRTYAMDTHKEQTVKAGFETALRHYSLTANYDINTTLINKNREQLLVCETIGGTGGIISKINLETGMPDLDINNWDKTVDISTSGVIDVNWKKLIPIYELVSDTSKRAKLKKAVERYIEDARIDMLVPLYRYFSNTWRDHLYTTDITELGYDNENFKYEGIECYVYSEQKDNTVPLYRYYSKGMTDHLYTTNINELGFNDKNYAFEKIECYVYDKNVPNTIPIYRYFIDGYKDHIYISGNMNDNTSGWRKEGIAFYAYLY</sequence>
<reference evidence="4" key="3">
    <citation type="submission" date="2022-01" db="EMBL/GenBank/DDBJ databases">
        <authorList>
            <person name="Mingchao X."/>
        </authorList>
    </citation>
    <scope>NUCLEOTIDE SEQUENCE</scope>
    <source>
        <strain evidence="4">Bv4372</strain>
    </source>
</reference>
<dbReference type="SMART" id="SM00457">
    <property type="entry name" value="MACPF"/>
    <property type="match status" value="1"/>
</dbReference>
<dbReference type="PROSITE" id="PS51412">
    <property type="entry name" value="MACPF_2"/>
    <property type="match status" value="1"/>
</dbReference>
<evidence type="ECO:0000313" key="4">
    <source>
        <dbReference type="EMBL" id="MCG0339048.1"/>
    </source>
</evidence>
<dbReference type="InterPro" id="IPR020864">
    <property type="entry name" value="MACPF"/>
</dbReference>
<reference evidence="2 5" key="1">
    <citation type="submission" date="2015-09" db="EMBL/GenBank/DDBJ databases">
        <authorList>
            <consortium name="Pathogen Informatics"/>
        </authorList>
    </citation>
    <scope>NUCLEOTIDE SEQUENCE [LARGE SCALE GENOMIC DNA]</scope>
    <source>
        <strain evidence="2 5">2789STDY5834842</strain>
    </source>
</reference>
<dbReference type="Proteomes" id="UP001201179">
    <property type="component" value="Unassembled WGS sequence"/>
</dbReference>
<dbReference type="Pfam" id="PF18885">
    <property type="entry name" value="DUF5648"/>
    <property type="match status" value="1"/>
</dbReference>
<evidence type="ECO:0000313" key="2">
    <source>
        <dbReference type="EMBL" id="CUO79820.1"/>
    </source>
</evidence>
<dbReference type="EMBL" id="CYZI01000018">
    <property type="protein sequence ID" value="CUO79820.1"/>
    <property type="molecule type" value="Genomic_DNA"/>
</dbReference>
<proteinExistence type="predicted"/>
<gene>
    <name evidence="2" type="ORF">ERS852457_02798</name>
    <name evidence="4" type="ORF">L4X52_03445</name>
    <name evidence="3" type="ORF">LI282_01950</name>
</gene>
<dbReference type="Proteomes" id="UP001199363">
    <property type="component" value="Unassembled WGS sequence"/>
</dbReference>
<protein>
    <submittedName>
        <fullName evidence="2 4">MAC/Perforin domain</fullName>
    </submittedName>
</protein>
<dbReference type="EMBL" id="JAKKWZ010000004">
    <property type="protein sequence ID" value="MCG0339048.1"/>
    <property type="molecule type" value="Genomic_DNA"/>
</dbReference>
<evidence type="ECO:0000313" key="3">
    <source>
        <dbReference type="EMBL" id="MCB7279804.1"/>
    </source>
</evidence>
<feature type="domain" description="MACPF" evidence="1">
    <location>
        <begin position="12"/>
        <end position="335"/>
    </location>
</feature>
<accession>A0A174I3D2</accession>